<dbReference type="GO" id="GO:0052856">
    <property type="term" value="F:NAD(P)HX epimerase activity"/>
    <property type="evidence" value="ECO:0007669"/>
    <property type="project" value="UniProtKB-UniRule"/>
</dbReference>
<keyword evidence="10 17" id="KW-0520">NAD</keyword>
<evidence type="ECO:0000256" key="8">
    <source>
        <dbReference type="ARBA" id="ARBA00022857"/>
    </source>
</evidence>
<feature type="binding site" evidence="17">
    <location>
        <position position="428"/>
    </location>
    <ligand>
        <name>AMP</name>
        <dbReference type="ChEBI" id="CHEBI:456215"/>
    </ligand>
</feature>
<feature type="binding site" evidence="17">
    <location>
        <position position="314"/>
    </location>
    <ligand>
        <name>(6S)-NADPHX</name>
        <dbReference type="ChEBI" id="CHEBI:64076"/>
    </ligand>
</feature>
<keyword evidence="8 17" id="KW-0521">NADP</keyword>
<protein>
    <recommendedName>
        <fullName evidence="19">Bifunctional NAD(P)H-hydrate repair enzyme</fullName>
    </recommendedName>
    <alternativeName>
        <fullName evidence="19">Nicotinamide nucleotide repair protein</fullName>
    </alternativeName>
    <domain>
        <recommendedName>
            <fullName evidence="19">ADP-dependent (S)-NAD(P)H-hydrate dehydratase</fullName>
            <ecNumber evidence="19">4.2.1.136</ecNumber>
        </recommendedName>
        <alternativeName>
            <fullName evidence="19">ADP-dependent NAD(P)HX dehydratase</fullName>
        </alternativeName>
    </domain>
    <domain>
        <recommendedName>
            <fullName evidence="19">NAD(P)H-hydrate epimerase</fullName>
            <ecNumber evidence="19">5.1.99.6</ecNumber>
        </recommendedName>
    </domain>
</protein>
<evidence type="ECO:0000256" key="10">
    <source>
        <dbReference type="ARBA" id="ARBA00023027"/>
    </source>
</evidence>
<comment type="function">
    <text evidence="18">Catalyzes the epimerization of the S- and R-forms of NAD(P)HX, a damaged form of NAD(P)H that is a result of enzymatic or heat-dependent hydration. This is a prerequisite for the S-specific NAD(P)H-hydrate dehydratase to allow the repair of both epimers of NAD(P)HX.</text>
</comment>
<comment type="catalytic activity">
    <reaction evidence="16 17 19">
        <text>(6S)-NADPHX + ADP = AMP + phosphate + NADPH + H(+)</text>
        <dbReference type="Rhea" id="RHEA:32235"/>
        <dbReference type="ChEBI" id="CHEBI:15378"/>
        <dbReference type="ChEBI" id="CHEBI:43474"/>
        <dbReference type="ChEBI" id="CHEBI:57783"/>
        <dbReference type="ChEBI" id="CHEBI:64076"/>
        <dbReference type="ChEBI" id="CHEBI:456215"/>
        <dbReference type="ChEBI" id="CHEBI:456216"/>
        <dbReference type="EC" id="4.2.1.136"/>
    </reaction>
</comment>
<comment type="similarity">
    <text evidence="3 19">In the N-terminal section; belongs to the NnrE/AIBP family.</text>
</comment>
<feature type="binding site" evidence="17">
    <location>
        <position position="363"/>
    </location>
    <ligand>
        <name>(6S)-NADPHX</name>
        <dbReference type="ChEBI" id="CHEBI:64076"/>
    </ligand>
</feature>
<comment type="cofactor">
    <cofactor evidence="17">
        <name>Mg(2+)</name>
        <dbReference type="ChEBI" id="CHEBI:18420"/>
    </cofactor>
</comment>
<feature type="binding site" evidence="17">
    <location>
        <position position="429"/>
    </location>
    <ligand>
        <name>(6S)-NADPHX</name>
        <dbReference type="ChEBI" id="CHEBI:64076"/>
    </ligand>
</feature>
<dbReference type="GO" id="GO:0046872">
    <property type="term" value="F:metal ion binding"/>
    <property type="evidence" value="ECO:0007669"/>
    <property type="project" value="UniProtKB-UniRule"/>
</dbReference>
<feature type="domain" description="YjeF C-terminal" evidence="20">
    <location>
        <begin position="211"/>
        <end position="487"/>
    </location>
</feature>
<comment type="caution">
    <text evidence="22">The sequence shown here is derived from an EMBL/GenBank/DDBJ whole genome shotgun (WGS) entry which is preliminary data.</text>
</comment>
<comment type="catalytic activity">
    <reaction evidence="1 18 19">
        <text>(6R)-NADHX = (6S)-NADHX</text>
        <dbReference type="Rhea" id="RHEA:32215"/>
        <dbReference type="ChEBI" id="CHEBI:64074"/>
        <dbReference type="ChEBI" id="CHEBI:64075"/>
        <dbReference type="EC" id="5.1.99.6"/>
    </reaction>
</comment>
<dbReference type="GO" id="GO:0052855">
    <property type="term" value="F:ADP-dependent NAD(P)H-hydrate dehydratase activity"/>
    <property type="evidence" value="ECO:0007669"/>
    <property type="project" value="UniProtKB-UniRule"/>
</dbReference>
<keyword evidence="12 17" id="KW-0456">Lyase</keyword>
<dbReference type="PROSITE" id="PS51385">
    <property type="entry name" value="YJEF_N"/>
    <property type="match status" value="1"/>
</dbReference>
<evidence type="ECO:0000313" key="22">
    <source>
        <dbReference type="EMBL" id="MCL7343690.1"/>
    </source>
</evidence>
<dbReference type="EC" id="4.2.1.136" evidence="19"/>
<dbReference type="PANTHER" id="PTHR12592">
    <property type="entry name" value="ATP-DEPENDENT (S)-NAD(P)H-HYDRATE DEHYDRATASE FAMILY MEMBER"/>
    <property type="match status" value="1"/>
</dbReference>
<feature type="binding site" evidence="18">
    <location>
        <position position="123"/>
    </location>
    <ligand>
        <name>K(+)</name>
        <dbReference type="ChEBI" id="CHEBI:29103"/>
    </ligand>
</feature>
<gene>
    <name evidence="17" type="primary">nnrD</name>
    <name evidence="18" type="synonym">nnrE</name>
    <name evidence="22" type="ORF">TQ35_003850</name>
</gene>
<comment type="catalytic activity">
    <reaction evidence="2 18 19">
        <text>(6R)-NADPHX = (6S)-NADPHX</text>
        <dbReference type="Rhea" id="RHEA:32227"/>
        <dbReference type="ChEBI" id="CHEBI:64076"/>
        <dbReference type="ChEBI" id="CHEBI:64077"/>
        <dbReference type="EC" id="5.1.99.6"/>
    </reaction>
</comment>
<dbReference type="NCBIfam" id="TIGR00196">
    <property type="entry name" value="yjeF_cterm"/>
    <property type="match status" value="1"/>
</dbReference>
<dbReference type="GO" id="GO:0110051">
    <property type="term" value="P:metabolite repair"/>
    <property type="evidence" value="ECO:0007669"/>
    <property type="project" value="TreeGrafter"/>
</dbReference>
<evidence type="ECO:0000256" key="16">
    <source>
        <dbReference type="ARBA" id="ARBA00049209"/>
    </source>
</evidence>
<dbReference type="PROSITE" id="PS01050">
    <property type="entry name" value="YJEF_C_2"/>
    <property type="match status" value="1"/>
</dbReference>
<dbReference type="InterPro" id="IPR036652">
    <property type="entry name" value="YjeF_N_dom_sf"/>
</dbReference>
<dbReference type="EMBL" id="JZWS02000002">
    <property type="protein sequence ID" value="MCL7343690.1"/>
    <property type="molecule type" value="Genomic_DNA"/>
</dbReference>
<dbReference type="EC" id="5.1.99.6" evidence="19"/>
<dbReference type="Gene3D" id="3.40.50.10260">
    <property type="entry name" value="YjeF N-terminal domain"/>
    <property type="match status" value="1"/>
</dbReference>
<keyword evidence="5 18" id="KW-0479">Metal-binding</keyword>
<evidence type="ECO:0000256" key="6">
    <source>
        <dbReference type="ARBA" id="ARBA00022741"/>
    </source>
</evidence>
<evidence type="ECO:0000256" key="5">
    <source>
        <dbReference type="ARBA" id="ARBA00022723"/>
    </source>
</evidence>
<evidence type="ECO:0000256" key="15">
    <source>
        <dbReference type="ARBA" id="ARBA00048238"/>
    </source>
</evidence>
<dbReference type="Pfam" id="PF03853">
    <property type="entry name" value="YjeF_N"/>
    <property type="match status" value="1"/>
</dbReference>
<dbReference type="Pfam" id="PF01256">
    <property type="entry name" value="Carb_kinase"/>
    <property type="match status" value="1"/>
</dbReference>
<dbReference type="InterPro" id="IPR000631">
    <property type="entry name" value="CARKD"/>
</dbReference>
<evidence type="ECO:0000256" key="2">
    <source>
        <dbReference type="ARBA" id="ARBA00000909"/>
    </source>
</evidence>
<evidence type="ECO:0000256" key="1">
    <source>
        <dbReference type="ARBA" id="ARBA00000013"/>
    </source>
</evidence>
<evidence type="ECO:0000256" key="4">
    <source>
        <dbReference type="ARBA" id="ARBA00009524"/>
    </source>
</evidence>
<evidence type="ECO:0000256" key="12">
    <source>
        <dbReference type="ARBA" id="ARBA00023239"/>
    </source>
</evidence>
<dbReference type="InterPro" id="IPR030677">
    <property type="entry name" value="Nnr"/>
</dbReference>
<dbReference type="HAMAP" id="MF_01966">
    <property type="entry name" value="NADHX_epimerase"/>
    <property type="match status" value="1"/>
</dbReference>
<keyword evidence="11 18" id="KW-0413">Isomerase</keyword>
<comment type="similarity">
    <text evidence="17">Belongs to the NnrD/CARKD family.</text>
</comment>
<proteinExistence type="inferred from homology"/>
<dbReference type="PIRSF" id="PIRSF017184">
    <property type="entry name" value="Nnr"/>
    <property type="match status" value="1"/>
</dbReference>
<dbReference type="InterPro" id="IPR029056">
    <property type="entry name" value="Ribokinase-like"/>
</dbReference>
<keyword evidence="13" id="KW-0511">Multifunctional enzyme</keyword>
<dbReference type="CDD" id="cd01171">
    <property type="entry name" value="YXKO-related"/>
    <property type="match status" value="1"/>
</dbReference>
<comment type="function">
    <text evidence="17">Catalyzes the dehydration of the S-form of NAD(P)HX at the expense of ADP, which is converted to AMP. Together with NAD(P)HX epimerase, which catalyzes the epimerization of the S- and R-forms, the enzyme allows the repair of both epimers of NAD(P)HX, a damaged form of NAD(P)H that is a result of enzymatic or heat-dependent hydration.</text>
</comment>
<reference evidence="22" key="1">
    <citation type="submission" date="2022-05" db="EMBL/GenBank/DDBJ databases">
        <title>Metagenome Sequencing of an Archaeal-Dominated Microbial Community from a Hot Spring at the Los Azufres Geothermal Field, Mexico.</title>
        <authorList>
            <person name="Marin-Paredes R."/>
            <person name="Martinez-Romero E."/>
            <person name="Servin-Garciduenas L.E."/>
        </authorList>
    </citation>
    <scope>NUCLEOTIDE SEQUENCE</scope>
    <source>
        <strain evidence="22">AZ1-454</strain>
    </source>
</reference>
<dbReference type="NCBIfam" id="TIGR00197">
    <property type="entry name" value="yjeF_nterm"/>
    <property type="match status" value="1"/>
</dbReference>
<dbReference type="HAMAP" id="MF_01965">
    <property type="entry name" value="NADHX_dehydratase"/>
    <property type="match status" value="1"/>
</dbReference>
<keyword evidence="7 17" id="KW-0067">ATP-binding</keyword>
<comment type="similarity">
    <text evidence="18">Belongs to the NnrE/AIBP family.</text>
</comment>
<feature type="binding site" evidence="18">
    <location>
        <position position="156"/>
    </location>
    <ligand>
        <name>(6S)-NADPHX</name>
        <dbReference type="ChEBI" id="CHEBI:64076"/>
    </ligand>
</feature>
<evidence type="ECO:0000256" key="18">
    <source>
        <dbReference type="HAMAP-Rule" id="MF_01966"/>
    </source>
</evidence>
<comment type="function">
    <text evidence="14 19">Bifunctional enzyme that catalyzes the epimerization of the S- and R-forms of NAD(P)HX and the dehydration of the S-form of NAD(P)HX at the expense of ADP, which is converted to AMP. This allows the repair of both epimers of NAD(P)HX, a damaged form of NAD(P)H that is a result of enzymatic or heat-dependent hydration.</text>
</comment>
<dbReference type="PROSITE" id="PS51383">
    <property type="entry name" value="YJEF_C_3"/>
    <property type="match status" value="1"/>
</dbReference>
<keyword evidence="6 17" id="KW-0547">Nucleotide-binding</keyword>
<dbReference type="SUPFAM" id="SSF53613">
    <property type="entry name" value="Ribokinase-like"/>
    <property type="match status" value="1"/>
</dbReference>
<evidence type="ECO:0000256" key="14">
    <source>
        <dbReference type="ARBA" id="ARBA00025153"/>
    </source>
</evidence>
<dbReference type="SUPFAM" id="SSF64153">
    <property type="entry name" value="YjeF N-terminal domain-like"/>
    <property type="match status" value="1"/>
</dbReference>
<evidence type="ECO:0000256" key="19">
    <source>
        <dbReference type="PIRNR" id="PIRNR017184"/>
    </source>
</evidence>
<keyword evidence="9 18" id="KW-0630">Potassium</keyword>
<sequence>MITSLEMRALEVNSEALGVPTLLLMENAGRSVKDEVVRALGDVKGKTVYAFVGHGGKGGDALVAVRHLVGEGARAVVLLLGENKHKDAVFNLSVIREMDYSVKLVEVKDVEQLSPVEGDVLIDGMLGTGFSGKPREPFRTAINVFNRSKGFKVSIDVPSGIDSDTGEAPGEFVVPDLVVTFHDLKPGLAKRGFNVVVKGIGIPPEAYIYVGPGDLLTRVKKRDMKSKKGAGGRVLIIGGSKTYSGAPSLSALASLKTGADLVYVASPENTANIVASYSPDLIAIKLKGENINPKNLEELKPWIEKVNVVVIGPGMGLEEETVEASKAIVEYLKEKGKKAVVDADALKAIKGARLTKDFVITPHAGEFKIFFGEEPSQDPRERITQAEARARDCNCVVLLKGYFDVITDGERTKLNKTGNPGMTVGGTGDTLTGIVATLMAQGIEPFYAAAIGAFVNGLAGSLVYSTVGNHFTPTELVAEIPKVLQNPVEAFKKKAYIRVLD</sequence>
<feature type="binding site" evidence="18">
    <location>
        <position position="159"/>
    </location>
    <ligand>
        <name>K(+)</name>
        <dbReference type="ChEBI" id="CHEBI:29103"/>
    </ligand>
</feature>
<dbReference type="InterPro" id="IPR004443">
    <property type="entry name" value="YjeF_N_dom"/>
</dbReference>
<evidence type="ECO:0000256" key="11">
    <source>
        <dbReference type="ARBA" id="ARBA00023235"/>
    </source>
</evidence>
<feature type="binding site" evidence="18">
    <location>
        <begin position="127"/>
        <end position="133"/>
    </location>
    <ligand>
        <name>(6S)-NADPHX</name>
        <dbReference type="ChEBI" id="CHEBI:64076"/>
    </ligand>
</feature>
<feature type="domain" description="YjeF N-terminal" evidence="21">
    <location>
        <begin position="7"/>
        <end position="208"/>
    </location>
</feature>
<evidence type="ECO:0000259" key="20">
    <source>
        <dbReference type="PROSITE" id="PS51383"/>
    </source>
</evidence>
<evidence type="ECO:0000256" key="9">
    <source>
        <dbReference type="ARBA" id="ARBA00022958"/>
    </source>
</evidence>
<dbReference type="InterPro" id="IPR017953">
    <property type="entry name" value="Carbohydrate_kinase_pred_CS"/>
</dbReference>
<evidence type="ECO:0000256" key="17">
    <source>
        <dbReference type="HAMAP-Rule" id="MF_01965"/>
    </source>
</evidence>
<name>A0AAE3FJ10_9CREN</name>
<comment type="similarity">
    <text evidence="4 19">In the C-terminal section; belongs to the NnrD/CARKD family.</text>
</comment>
<comment type="catalytic activity">
    <reaction evidence="15 17 19">
        <text>(6S)-NADHX + ADP = AMP + phosphate + NADH + H(+)</text>
        <dbReference type="Rhea" id="RHEA:32223"/>
        <dbReference type="ChEBI" id="CHEBI:15378"/>
        <dbReference type="ChEBI" id="CHEBI:43474"/>
        <dbReference type="ChEBI" id="CHEBI:57945"/>
        <dbReference type="ChEBI" id="CHEBI:64074"/>
        <dbReference type="ChEBI" id="CHEBI:456215"/>
        <dbReference type="ChEBI" id="CHEBI:456216"/>
        <dbReference type="EC" id="4.2.1.136"/>
    </reaction>
</comment>
<comment type="cofactor">
    <cofactor evidence="18 19">
        <name>K(+)</name>
        <dbReference type="ChEBI" id="CHEBI:29103"/>
    </cofactor>
    <text evidence="18 19">Binds 1 potassium ion per subunit.</text>
</comment>
<dbReference type="PANTHER" id="PTHR12592:SF0">
    <property type="entry name" value="ATP-DEPENDENT (S)-NAD(P)H-HYDRATE DEHYDRATASE"/>
    <property type="match status" value="1"/>
</dbReference>
<dbReference type="AlphaFoldDB" id="A0AAE3FJ10"/>
<comment type="caution">
    <text evidence="17">Lacks conserved residue(s) required for the propagation of feature annotation.</text>
</comment>
<feature type="binding site" evidence="17">
    <location>
        <position position="246"/>
    </location>
    <ligand>
        <name>(6S)-NADPHX</name>
        <dbReference type="ChEBI" id="CHEBI:64076"/>
    </ligand>
</feature>
<dbReference type="GO" id="GO:0046496">
    <property type="term" value="P:nicotinamide nucleotide metabolic process"/>
    <property type="evidence" value="ECO:0007669"/>
    <property type="project" value="UniProtKB-UniRule"/>
</dbReference>
<dbReference type="Gene3D" id="3.40.1190.20">
    <property type="match status" value="1"/>
</dbReference>
<evidence type="ECO:0000259" key="21">
    <source>
        <dbReference type="PROSITE" id="PS51385"/>
    </source>
</evidence>
<evidence type="ECO:0000256" key="7">
    <source>
        <dbReference type="ARBA" id="ARBA00022840"/>
    </source>
</evidence>
<comment type="subunit">
    <text evidence="17">Homotetramer.</text>
</comment>
<accession>A0AAE3FJ10</accession>
<dbReference type="GO" id="GO:0005524">
    <property type="term" value="F:ATP binding"/>
    <property type="evidence" value="ECO:0007669"/>
    <property type="project" value="UniProtKB-UniRule"/>
</dbReference>
<evidence type="ECO:0000256" key="3">
    <source>
        <dbReference type="ARBA" id="ARBA00006001"/>
    </source>
</evidence>
<evidence type="ECO:0000256" key="13">
    <source>
        <dbReference type="ARBA" id="ARBA00023268"/>
    </source>
</evidence>
<organism evidence="22">
    <name type="scientific">Candidatus Aramenus sulfurataquae</name>
    <dbReference type="NCBI Taxonomy" id="1326980"/>
    <lineage>
        <taxon>Archaea</taxon>
        <taxon>Thermoproteota</taxon>
        <taxon>Thermoprotei</taxon>
        <taxon>Sulfolobales</taxon>
        <taxon>Sulfolobaceae</taxon>
        <taxon>Candidatus Aramenus</taxon>
    </lineage>
</organism>